<dbReference type="GO" id="GO:0016020">
    <property type="term" value="C:membrane"/>
    <property type="evidence" value="ECO:0007669"/>
    <property type="project" value="UniProtKB-SubCell"/>
</dbReference>
<evidence type="ECO:0000313" key="6">
    <source>
        <dbReference type="EMBL" id="QNN49617.1"/>
    </source>
</evidence>
<organism evidence="6 7">
    <name type="scientific">Phycicoccus endophyticus</name>
    <dbReference type="NCBI Taxonomy" id="1690220"/>
    <lineage>
        <taxon>Bacteria</taxon>
        <taxon>Bacillati</taxon>
        <taxon>Actinomycetota</taxon>
        <taxon>Actinomycetes</taxon>
        <taxon>Micrococcales</taxon>
        <taxon>Intrasporangiaceae</taxon>
        <taxon>Phycicoccus</taxon>
    </lineage>
</organism>
<dbReference type="Proteomes" id="UP000515976">
    <property type="component" value="Chromosome"/>
</dbReference>
<evidence type="ECO:0000256" key="2">
    <source>
        <dbReference type="ARBA" id="ARBA00022692"/>
    </source>
</evidence>
<accession>A0A7G9R1Z2</accession>
<dbReference type="KEGG" id="pei:H9L10_00315"/>
<sequence length="294" mass="29428">MTGATEALVAVARAGMLTFVVVGMVTTGLALTVRGVTRPLRDVRLVAGTLVVNFAVVPAVVVLLVRLLPVEPATGTALVLVACCAGAPFLPTLARLVHGDLAISVAVMVLLMVVTVVYAPLVVPVAVEGASVSAGPIALSLVVVMLLPLAAGLGLRAWLPEVAASWARVLAPVPTGAIVLALVAGLLAAWRDIVGSVGSWIFVGTLGLLAIAYVVGALVNRTRSTPDRRLLGLAAAQRNIAAALVVAASMDPDVVVRTLVAAILSSVVLLVAAARLGAGAVTAEPQAGASPTAA</sequence>
<comment type="subcellular location">
    <subcellularLocation>
        <location evidence="1">Membrane</location>
        <topology evidence="1">Multi-pass membrane protein</topology>
    </subcellularLocation>
</comment>
<dbReference type="AlphaFoldDB" id="A0A7G9R1Z2"/>
<feature type="transmembrane region" description="Helical" evidence="5">
    <location>
        <begin position="45"/>
        <end position="68"/>
    </location>
</feature>
<feature type="transmembrane region" description="Helical" evidence="5">
    <location>
        <begin position="74"/>
        <end position="94"/>
    </location>
</feature>
<keyword evidence="4 5" id="KW-0472">Membrane</keyword>
<evidence type="ECO:0000313" key="7">
    <source>
        <dbReference type="Proteomes" id="UP000515976"/>
    </source>
</evidence>
<dbReference type="PANTHER" id="PTHR10361">
    <property type="entry name" value="SODIUM-BILE ACID COTRANSPORTER"/>
    <property type="match status" value="1"/>
</dbReference>
<dbReference type="InterPro" id="IPR002657">
    <property type="entry name" value="BilAc:Na_symport/Acr3"/>
</dbReference>
<keyword evidence="7" id="KW-1185">Reference proteome</keyword>
<feature type="transmembrane region" description="Helical" evidence="5">
    <location>
        <begin position="171"/>
        <end position="191"/>
    </location>
</feature>
<keyword evidence="3 5" id="KW-1133">Transmembrane helix</keyword>
<evidence type="ECO:0000256" key="5">
    <source>
        <dbReference type="SAM" id="Phobius"/>
    </source>
</evidence>
<evidence type="ECO:0000256" key="3">
    <source>
        <dbReference type="ARBA" id="ARBA00022989"/>
    </source>
</evidence>
<dbReference type="InterPro" id="IPR038770">
    <property type="entry name" value="Na+/solute_symporter_sf"/>
</dbReference>
<gene>
    <name evidence="6" type="ORF">H9L10_00315</name>
</gene>
<keyword evidence="2 5" id="KW-0812">Transmembrane</keyword>
<protein>
    <submittedName>
        <fullName evidence="6">Bile acid:sodium symporter</fullName>
    </submittedName>
</protein>
<dbReference type="PANTHER" id="PTHR10361:SF28">
    <property type="entry name" value="P3 PROTEIN-RELATED"/>
    <property type="match status" value="1"/>
</dbReference>
<feature type="transmembrane region" description="Helical" evidence="5">
    <location>
        <begin position="254"/>
        <end position="274"/>
    </location>
</feature>
<dbReference type="InterPro" id="IPR004710">
    <property type="entry name" value="Bilac:Na_transpt"/>
</dbReference>
<feature type="transmembrane region" description="Helical" evidence="5">
    <location>
        <begin position="197"/>
        <end position="218"/>
    </location>
</feature>
<evidence type="ECO:0000256" key="4">
    <source>
        <dbReference type="ARBA" id="ARBA00023136"/>
    </source>
</evidence>
<dbReference type="EMBL" id="CP060712">
    <property type="protein sequence ID" value="QNN49617.1"/>
    <property type="molecule type" value="Genomic_DNA"/>
</dbReference>
<dbReference type="RefSeq" id="WP_166101860.1">
    <property type="nucleotide sequence ID" value="NZ_BMMY01000004.1"/>
</dbReference>
<dbReference type="Gene3D" id="1.20.1530.20">
    <property type="match status" value="1"/>
</dbReference>
<name>A0A7G9R1Z2_9MICO</name>
<dbReference type="Pfam" id="PF01758">
    <property type="entry name" value="SBF"/>
    <property type="match status" value="1"/>
</dbReference>
<reference evidence="6 7" key="1">
    <citation type="submission" date="2020-08" db="EMBL/GenBank/DDBJ databases">
        <title>Genome sequence of Phycicoccus endophyticus JCM 31784T.</title>
        <authorList>
            <person name="Hyun D.-W."/>
            <person name="Bae J.-W."/>
        </authorList>
    </citation>
    <scope>NUCLEOTIDE SEQUENCE [LARGE SCALE GENOMIC DNA]</scope>
    <source>
        <strain evidence="6 7">JCM 31784</strain>
    </source>
</reference>
<feature type="transmembrane region" description="Helical" evidence="5">
    <location>
        <begin position="12"/>
        <end position="33"/>
    </location>
</feature>
<feature type="transmembrane region" description="Helical" evidence="5">
    <location>
        <begin position="137"/>
        <end position="159"/>
    </location>
</feature>
<proteinExistence type="predicted"/>
<evidence type="ECO:0000256" key="1">
    <source>
        <dbReference type="ARBA" id="ARBA00004141"/>
    </source>
</evidence>
<feature type="transmembrane region" description="Helical" evidence="5">
    <location>
        <begin position="101"/>
        <end position="125"/>
    </location>
</feature>